<dbReference type="EMBL" id="JBHRSW010000011">
    <property type="protein sequence ID" value="MFC3121460.1"/>
    <property type="molecule type" value="Genomic_DNA"/>
</dbReference>
<keyword evidence="4" id="KW-1185">Reference proteome</keyword>
<dbReference type="Proteomes" id="UP001595478">
    <property type="component" value="Unassembled WGS sequence"/>
</dbReference>
<feature type="chain" id="PRO_5045455549" evidence="1">
    <location>
        <begin position="22"/>
        <end position="107"/>
    </location>
</feature>
<evidence type="ECO:0000313" key="3">
    <source>
        <dbReference type="EMBL" id="MFC3121460.1"/>
    </source>
</evidence>
<evidence type="ECO:0000256" key="1">
    <source>
        <dbReference type="SAM" id="SignalP"/>
    </source>
</evidence>
<name>A0ABV7FQN6_9ALTE</name>
<keyword evidence="1" id="KW-0732">Signal</keyword>
<accession>A0ABV7FQN6</accession>
<evidence type="ECO:0000313" key="4">
    <source>
        <dbReference type="Proteomes" id="UP001595478"/>
    </source>
</evidence>
<dbReference type="InterPro" id="IPR025362">
    <property type="entry name" value="DUF4266"/>
</dbReference>
<gene>
    <name evidence="3" type="ORF">ACFOHL_07485</name>
</gene>
<sequence>MRQSLQSAFALVCLVSLSACASSSKPISPELGQALKEGETQADTQASFWARFKIEPWVKPYERSNLADPIMAVGRNPIALSYAKHVHESREGARGADGSAGGGCGCN</sequence>
<dbReference type="PROSITE" id="PS51257">
    <property type="entry name" value="PROKAR_LIPOPROTEIN"/>
    <property type="match status" value="1"/>
</dbReference>
<protein>
    <submittedName>
        <fullName evidence="3">DUF4266 domain-containing protein</fullName>
    </submittedName>
</protein>
<feature type="domain" description="DUF4266" evidence="2">
    <location>
        <begin position="58"/>
        <end position="107"/>
    </location>
</feature>
<evidence type="ECO:0000259" key="2">
    <source>
        <dbReference type="Pfam" id="PF14086"/>
    </source>
</evidence>
<proteinExistence type="predicted"/>
<dbReference type="Pfam" id="PF14086">
    <property type="entry name" value="DUF4266"/>
    <property type="match status" value="1"/>
</dbReference>
<reference evidence="4" key="1">
    <citation type="journal article" date="2019" name="Int. J. Syst. Evol. Microbiol.">
        <title>The Global Catalogue of Microorganisms (GCM) 10K type strain sequencing project: providing services to taxonomists for standard genome sequencing and annotation.</title>
        <authorList>
            <consortium name="The Broad Institute Genomics Platform"/>
            <consortium name="The Broad Institute Genome Sequencing Center for Infectious Disease"/>
            <person name="Wu L."/>
            <person name="Ma J."/>
        </authorList>
    </citation>
    <scope>NUCLEOTIDE SEQUENCE [LARGE SCALE GENOMIC DNA]</scope>
    <source>
        <strain evidence="4">KCTC 52473</strain>
    </source>
</reference>
<dbReference type="RefSeq" id="WP_376919596.1">
    <property type="nucleotide sequence ID" value="NZ_JBHRSW010000011.1"/>
</dbReference>
<feature type="signal peptide" evidence="1">
    <location>
        <begin position="1"/>
        <end position="21"/>
    </location>
</feature>
<organism evidence="3 4">
    <name type="scientific">Agaribacter flavus</name>
    <dbReference type="NCBI Taxonomy" id="1902781"/>
    <lineage>
        <taxon>Bacteria</taxon>
        <taxon>Pseudomonadati</taxon>
        <taxon>Pseudomonadota</taxon>
        <taxon>Gammaproteobacteria</taxon>
        <taxon>Alteromonadales</taxon>
        <taxon>Alteromonadaceae</taxon>
        <taxon>Agaribacter</taxon>
    </lineage>
</organism>
<comment type="caution">
    <text evidence="3">The sequence shown here is derived from an EMBL/GenBank/DDBJ whole genome shotgun (WGS) entry which is preliminary data.</text>
</comment>